<gene>
    <name evidence="2" type="ORF">BN85408350</name>
</gene>
<evidence type="ECO:0000313" key="3">
    <source>
        <dbReference type="Proteomes" id="UP000032740"/>
    </source>
</evidence>
<reference evidence="2 3" key="1">
    <citation type="journal article" date="2013" name="J. Mol. Microbiol. Biotechnol.">
        <title>Analysis of the Complete Genomes of Acholeplasma brassicae , A. palmae and A. laidlawii and Their Comparison to the Obligate Parasites from ' Candidatus Phytoplasma'.</title>
        <authorList>
            <person name="Kube M."/>
            <person name="Siewert C."/>
            <person name="Migdoll A.M."/>
            <person name="Duduk B."/>
            <person name="Holz S."/>
            <person name="Rabus R."/>
            <person name="Seemuller E."/>
            <person name="Mitrovic J."/>
            <person name="Muller I."/>
            <person name="Buttner C."/>
            <person name="Reinhardt R."/>
        </authorList>
    </citation>
    <scope>NUCLEOTIDE SEQUENCE [LARGE SCALE GENOMIC DNA]</scope>
    <source>
        <strain evidence="2 3">J233</strain>
    </source>
</reference>
<dbReference type="KEGG" id="apal:BN85408350"/>
<accession>U4KL12</accession>
<name>U4KL12_ALTPJ</name>
<dbReference type="STRING" id="1318466.BN85408350"/>
<dbReference type="HOGENOM" id="CLU_1197703_0_0_14"/>
<dbReference type="AlphaFoldDB" id="U4KL12"/>
<dbReference type="Proteomes" id="UP000032740">
    <property type="component" value="Chromosome"/>
</dbReference>
<feature type="transmembrane region" description="Helical" evidence="1">
    <location>
        <begin position="200"/>
        <end position="220"/>
    </location>
</feature>
<feature type="transmembrane region" description="Helical" evidence="1">
    <location>
        <begin position="6"/>
        <end position="28"/>
    </location>
</feature>
<keyword evidence="1" id="KW-0812">Transmembrane</keyword>
<dbReference type="RefSeq" id="WP_026659510.1">
    <property type="nucleotide sequence ID" value="NC_022538.1"/>
</dbReference>
<proteinExistence type="predicted"/>
<organism evidence="2 3">
    <name type="scientific">Alteracholeplasma palmae (strain ATCC 49389 / J233)</name>
    <name type="common">Acholeplasma palmae</name>
    <dbReference type="NCBI Taxonomy" id="1318466"/>
    <lineage>
        <taxon>Bacteria</taxon>
        <taxon>Bacillati</taxon>
        <taxon>Mycoplasmatota</taxon>
        <taxon>Mollicutes</taxon>
        <taxon>Acholeplasmatales</taxon>
        <taxon>Acholeplasmataceae</taxon>
        <taxon>Acholeplasma</taxon>
    </lineage>
</organism>
<dbReference type="EMBL" id="FO681347">
    <property type="protein sequence ID" value="CCV64412.1"/>
    <property type="molecule type" value="Genomic_DNA"/>
</dbReference>
<feature type="transmembrane region" description="Helical" evidence="1">
    <location>
        <begin position="160"/>
        <end position="180"/>
    </location>
</feature>
<keyword evidence="3" id="KW-1185">Reference proteome</keyword>
<protein>
    <submittedName>
        <fullName evidence="2">Uncharacterized protein</fullName>
    </submittedName>
</protein>
<sequence length="230" mass="26754">MELNIIAYISLGIGILSMIFAIILRILYKKKYELKRNMNDFFEDYKLSESYIGDVKYNLFKPQSLSMELMSHYAIAYEETQTYLICKFSKEIPNVTLKVYAYTTYKQLIDIIFVEQTGKFDHTSKITLPQETAYVNIEVLETNENKVPDIIEHKYFINKVIAKLATVSLFHLLIGISYLTMYLIDDDMIDSFLTTENNSILLSVLIVVCLINYLLVNKTLKKRAKVGMKK</sequence>
<keyword evidence="1" id="KW-0472">Membrane</keyword>
<evidence type="ECO:0000313" key="2">
    <source>
        <dbReference type="EMBL" id="CCV64412.1"/>
    </source>
</evidence>
<keyword evidence="1" id="KW-1133">Transmembrane helix</keyword>
<evidence type="ECO:0000256" key="1">
    <source>
        <dbReference type="SAM" id="Phobius"/>
    </source>
</evidence>